<dbReference type="EMBL" id="LYXU01000002">
    <property type="protein sequence ID" value="OBS24848.1"/>
    <property type="molecule type" value="Genomic_DNA"/>
</dbReference>
<evidence type="ECO:0000313" key="1">
    <source>
        <dbReference type="EMBL" id="OBS24848.1"/>
    </source>
</evidence>
<accession>A0A1B8AWF2</accession>
<dbReference type="OMA" id="YMESESH"/>
<dbReference type="STRING" id="36050.A0A1B8AWF2"/>
<proteinExistence type="predicted"/>
<dbReference type="Proteomes" id="UP000091967">
    <property type="component" value="Unassembled WGS sequence"/>
</dbReference>
<keyword evidence="2" id="KW-1185">Reference proteome</keyword>
<organism evidence="1 2">
    <name type="scientific">Fusarium poae</name>
    <dbReference type="NCBI Taxonomy" id="36050"/>
    <lineage>
        <taxon>Eukaryota</taxon>
        <taxon>Fungi</taxon>
        <taxon>Dikarya</taxon>
        <taxon>Ascomycota</taxon>
        <taxon>Pezizomycotina</taxon>
        <taxon>Sordariomycetes</taxon>
        <taxon>Hypocreomycetidae</taxon>
        <taxon>Hypocreales</taxon>
        <taxon>Nectriaceae</taxon>
        <taxon>Fusarium</taxon>
    </lineage>
</organism>
<name>A0A1B8AWF2_FUSPO</name>
<comment type="caution">
    <text evidence="1">The sequence shown here is derived from an EMBL/GenBank/DDBJ whole genome shotgun (WGS) entry which is preliminary data.</text>
</comment>
<evidence type="ECO:0000313" key="2">
    <source>
        <dbReference type="Proteomes" id="UP000091967"/>
    </source>
</evidence>
<dbReference type="AlphaFoldDB" id="A0A1B8AWF2"/>
<gene>
    <name evidence="1" type="ORF">FPOA_05385</name>
</gene>
<sequence>MIYMESESHYESWSALPLFDRVASPDHAKDFVSVPVPVPVPDLNDYESPTFDIDLLSEYYDFDNFPTYSLPTVDSTKTFFPEEPPFCFDVDLVNPAVEHYITTSSASHDQANVRSPAANRPQYSKADVTFGGITVSISNASSVATQSVLSQHKTYRKWARKASRLERTVLAMSPNTNQQYGALGTTSKDNSV</sequence>
<protein>
    <submittedName>
        <fullName evidence="1">Uncharacterized protein</fullName>
    </submittedName>
</protein>
<reference evidence="1 2" key="1">
    <citation type="submission" date="2016-06" db="EMBL/GenBank/DDBJ databases">
        <title>Living apart together: crosstalk between the core and supernumerary genomes in a fungal plant pathogen.</title>
        <authorList>
            <person name="Vanheule A."/>
            <person name="Audenaert K."/>
            <person name="Warris S."/>
            <person name="Van De Geest H."/>
            <person name="Schijlen E."/>
            <person name="Hofte M."/>
            <person name="De Saeger S."/>
            <person name="Haesaert G."/>
            <person name="Waalwijk C."/>
            <person name="Van Der Lee T."/>
        </authorList>
    </citation>
    <scope>NUCLEOTIDE SEQUENCE [LARGE SCALE GENOMIC DNA]</scope>
    <source>
        <strain evidence="1 2">2516</strain>
    </source>
</reference>